<organism evidence="11">
    <name type="scientific">Schistocerca gregaria</name>
    <name type="common">Desert locust</name>
    <name type="synonym">Gryllus gregarius</name>
    <dbReference type="NCBI Taxonomy" id="7010"/>
    <lineage>
        <taxon>Eukaryota</taxon>
        <taxon>Metazoa</taxon>
        <taxon>Ecdysozoa</taxon>
        <taxon>Arthropoda</taxon>
        <taxon>Hexapoda</taxon>
        <taxon>Insecta</taxon>
        <taxon>Pterygota</taxon>
        <taxon>Neoptera</taxon>
        <taxon>Polyneoptera</taxon>
        <taxon>Orthoptera</taxon>
        <taxon>Caelifera</taxon>
        <taxon>Acrididea</taxon>
        <taxon>Acridomorpha</taxon>
        <taxon>Acridoidea</taxon>
        <taxon>Acrididae</taxon>
        <taxon>Cyrtacanthacridinae</taxon>
        <taxon>Schistocerca</taxon>
    </lineage>
</organism>
<comment type="subcellular location">
    <subcellularLocation>
        <location evidence="1 10">Cell membrane</location>
        <topology evidence="1 10">Multi-pass membrane protein</topology>
    </subcellularLocation>
</comment>
<evidence type="ECO:0000256" key="9">
    <source>
        <dbReference type="ARBA" id="ARBA00023224"/>
    </source>
</evidence>
<keyword evidence="7 10" id="KW-0472">Membrane</keyword>
<keyword evidence="4 10" id="KW-0812">Transmembrane</keyword>
<evidence type="ECO:0000256" key="4">
    <source>
        <dbReference type="ARBA" id="ARBA00022692"/>
    </source>
</evidence>
<feature type="transmembrane region" description="Helical" evidence="10">
    <location>
        <begin position="30"/>
        <end position="49"/>
    </location>
</feature>
<accession>A0A221I0C4</accession>
<keyword evidence="5 10" id="KW-0552">Olfaction</keyword>
<keyword evidence="2" id="KW-1003">Cell membrane</keyword>
<dbReference type="PANTHER" id="PTHR21137">
    <property type="entry name" value="ODORANT RECEPTOR"/>
    <property type="match status" value="1"/>
</dbReference>
<comment type="caution">
    <text evidence="10">Lacks conserved residue(s) required for the propagation of feature annotation.</text>
</comment>
<dbReference type="AlphaFoldDB" id="A0A221I0C4"/>
<keyword evidence="8 10" id="KW-0675">Receptor</keyword>
<evidence type="ECO:0000256" key="2">
    <source>
        <dbReference type="ARBA" id="ARBA00022475"/>
    </source>
</evidence>
<sequence>MRDEVDELLAPCAAALRLLGMWGVATRRGVFVLLLNLAGTACAAVTLAFQPPRGLERLAMNAYVCAQGTLLSVKVAAFLWHRKRLRQLALQLVSCWRQFEDVGGGVRAIYRSQAARVVRYMQVMTGIPTMMWMLEPLFSGGEDSPQGRSLPLPTWLPDTLQQSPTYELLYVLQVFTIVVAIAVSVYLNIFFAVLMLSTAAELHVLNNNMMAMGKFGDNETAESYRGDEGVQRDGVTSSLLSSHRRPRGKLVSAGHSLPVAVYTHNGSHDQMYHQLIKNIRHHQVILRSVAELQKAMTHSIFVLLFLNMLNICVVIFAGTTLLQKQADQVAMYKMLFSVPIYMYETGFFCVVGQTIIDQGERLSMSAFASAWLDSPRKLHRLLLVFMLRCTRPPTITVGKTYTLSKRTFLRTQNSTKSQFK</sequence>
<feature type="transmembrane region" description="Helical" evidence="10">
    <location>
        <begin position="61"/>
        <end position="80"/>
    </location>
</feature>
<dbReference type="PANTHER" id="PTHR21137:SF35">
    <property type="entry name" value="ODORANT RECEPTOR 19A-RELATED"/>
    <property type="match status" value="1"/>
</dbReference>
<feature type="transmembrane region" description="Helical" evidence="10">
    <location>
        <begin position="300"/>
        <end position="322"/>
    </location>
</feature>
<reference evidence="11" key="1">
    <citation type="journal article" date="2017" name="Int. J. Biol. Sci.">
        <title>In Search For Pheromone Receptors: Certain Members Of The Odorant Receptor Family In The Desert Locust Schistocerca gregaria (Orthoptera: Acrididae) Are Co-expressed With SNMP1.</title>
        <authorList>
            <person name="Pregitzer P."/>
            <person name="Jiang X."/>
            <person name="Grosse-Wilde E."/>
            <person name="Breer H."/>
            <person name="Krieger J."/>
            <person name="Fleischer J."/>
        </authorList>
    </citation>
    <scope>NUCLEOTIDE SEQUENCE</scope>
    <source>
        <tissue evidence="11">Antennae</tissue>
    </source>
</reference>
<evidence type="ECO:0000256" key="7">
    <source>
        <dbReference type="ARBA" id="ARBA00023136"/>
    </source>
</evidence>
<dbReference type="EMBL" id="KY965031">
    <property type="protein sequence ID" value="ASM47184.1"/>
    <property type="molecule type" value="mRNA"/>
</dbReference>
<evidence type="ECO:0000256" key="6">
    <source>
        <dbReference type="ARBA" id="ARBA00022989"/>
    </source>
</evidence>
<evidence type="ECO:0000313" key="11">
    <source>
        <dbReference type="EMBL" id="ASM47184.1"/>
    </source>
</evidence>
<feature type="transmembrane region" description="Helical" evidence="10">
    <location>
        <begin position="334"/>
        <end position="356"/>
    </location>
</feature>
<keyword evidence="9 10" id="KW-0807">Transducer</keyword>
<proteinExistence type="evidence at transcript level"/>
<name>A0A221I0C4_SCHGR</name>
<dbReference type="InterPro" id="IPR004117">
    <property type="entry name" value="7tm6_olfct_rcpt"/>
</dbReference>
<dbReference type="GO" id="GO:0005549">
    <property type="term" value="F:odorant binding"/>
    <property type="evidence" value="ECO:0007669"/>
    <property type="project" value="InterPro"/>
</dbReference>
<evidence type="ECO:0000256" key="10">
    <source>
        <dbReference type="RuleBase" id="RU351113"/>
    </source>
</evidence>
<evidence type="ECO:0000256" key="1">
    <source>
        <dbReference type="ARBA" id="ARBA00004651"/>
    </source>
</evidence>
<dbReference type="Pfam" id="PF02949">
    <property type="entry name" value="7tm_6"/>
    <property type="match status" value="1"/>
</dbReference>
<dbReference type="OrthoDB" id="7625882at2759"/>
<evidence type="ECO:0000256" key="5">
    <source>
        <dbReference type="ARBA" id="ARBA00022725"/>
    </source>
</evidence>
<keyword evidence="3 10" id="KW-0716">Sensory transduction</keyword>
<gene>
    <name evidence="11" type="primary">OR114</name>
</gene>
<feature type="transmembrane region" description="Helical" evidence="10">
    <location>
        <begin position="170"/>
        <end position="196"/>
    </location>
</feature>
<dbReference type="GO" id="GO:0005886">
    <property type="term" value="C:plasma membrane"/>
    <property type="evidence" value="ECO:0007669"/>
    <property type="project" value="UniProtKB-SubCell"/>
</dbReference>
<evidence type="ECO:0000256" key="3">
    <source>
        <dbReference type="ARBA" id="ARBA00022606"/>
    </source>
</evidence>
<evidence type="ECO:0000256" key="8">
    <source>
        <dbReference type="ARBA" id="ARBA00023170"/>
    </source>
</evidence>
<comment type="similarity">
    <text evidence="10">Belongs to the insect chemoreceptor superfamily. Heteromeric odorant receptor channel (TC 1.A.69) family.</text>
</comment>
<dbReference type="GO" id="GO:0004984">
    <property type="term" value="F:olfactory receptor activity"/>
    <property type="evidence" value="ECO:0007669"/>
    <property type="project" value="InterPro"/>
</dbReference>
<dbReference type="GO" id="GO:0007165">
    <property type="term" value="P:signal transduction"/>
    <property type="evidence" value="ECO:0007669"/>
    <property type="project" value="UniProtKB-KW"/>
</dbReference>
<protein>
    <recommendedName>
        <fullName evidence="10">Odorant receptor</fullName>
    </recommendedName>
</protein>
<keyword evidence="6 10" id="KW-1133">Transmembrane helix</keyword>